<evidence type="ECO:0000313" key="3">
    <source>
        <dbReference type="Proteomes" id="UP000034569"/>
    </source>
</evidence>
<dbReference type="EMBL" id="LCLU01000005">
    <property type="protein sequence ID" value="KKU22752.1"/>
    <property type="molecule type" value="Genomic_DNA"/>
</dbReference>
<dbReference type="SUPFAM" id="SSF75011">
    <property type="entry name" value="3-carboxy-cis,cis-mucoante lactonizing enzyme"/>
    <property type="match status" value="1"/>
</dbReference>
<feature type="chain" id="PRO_5002538872" evidence="1">
    <location>
        <begin position="24"/>
        <end position="458"/>
    </location>
</feature>
<dbReference type="InterPro" id="IPR011042">
    <property type="entry name" value="6-blade_b-propeller_TolB-like"/>
</dbReference>
<comment type="caution">
    <text evidence="2">The sequence shown here is derived from an EMBL/GenBank/DDBJ whole genome shotgun (WGS) entry which is preliminary data.</text>
</comment>
<dbReference type="AlphaFoldDB" id="A0A0G1NR07"/>
<accession>A0A0G1NR07</accession>
<reference evidence="2 3" key="1">
    <citation type="journal article" date="2015" name="Nature">
        <title>rRNA introns, odd ribosomes, and small enigmatic genomes across a large radiation of phyla.</title>
        <authorList>
            <person name="Brown C.T."/>
            <person name="Hug L.A."/>
            <person name="Thomas B.C."/>
            <person name="Sharon I."/>
            <person name="Castelle C.J."/>
            <person name="Singh A."/>
            <person name="Wilkins M.J."/>
            <person name="Williams K.H."/>
            <person name="Banfield J.F."/>
        </authorList>
    </citation>
    <scope>NUCLEOTIDE SEQUENCE [LARGE SCALE GENOMIC DNA]</scope>
</reference>
<evidence type="ECO:0000313" key="2">
    <source>
        <dbReference type="EMBL" id="KKU22752.1"/>
    </source>
</evidence>
<keyword evidence="1" id="KW-0732">Signal</keyword>
<proteinExistence type="predicted"/>
<feature type="signal peptide" evidence="1">
    <location>
        <begin position="1"/>
        <end position="23"/>
    </location>
</feature>
<protein>
    <submittedName>
        <fullName evidence="2">NHL repeat containing protein</fullName>
    </submittedName>
</protein>
<gene>
    <name evidence="2" type="ORF">UX33_C0005G0015</name>
</gene>
<dbReference type="Proteomes" id="UP000034569">
    <property type="component" value="Unassembled WGS sequence"/>
</dbReference>
<dbReference type="Gene3D" id="2.120.10.30">
    <property type="entry name" value="TolB, C-terminal domain"/>
    <property type="match status" value="1"/>
</dbReference>
<evidence type="ECO:0000256" key="1">
    <source>
        <dbReference type="SAM" id="SignalP"/>
    </source>
</evidence>
<organism evidence="2 3">
    <name type="scientific">Candidatus Azambacteria bacterium GW2011_GWC1_46_13</name>
    <dbReference type="NCBI Taxonomy" id="1618619"/>
    <lineage>
        <taxon>Bacteria</taxon>
        <taxon>Candidatus Azamiibacteriota</taxon>
    </lineage>
</organism>
<sequence>MTRLIRLVPIFLLLVCFSSNALAENKSIPNGGAEADEEERFYPHKLPEQFKDMPLNQIQRWQLLFTLKGPAKKTPKWLDILLGEKTEPDRFIGSPTSIAVMEGRAYILDGDTIWVFDFLSNPPKVEEVKRKEFSDAFGMDTDGRFLYLTYPSAKKIAVFDEKMNLLKKINCVFAPQRIRIKGDKIYAVDQGLQRLSNKPSAESVFILDKNTGEILRVVGMPREIWKEFAENGGSEKVLEKKEVQQKVASSADALTKDIQTKRGGKILLHQPSDVDVDGQNNLYISEEMNGRILKFDSEGKFIDQFGVRAPNILGFDSALAVAAAPNGDIYGLDSGITLVGQSARIVRLPYVKTFSEKILPKDNARGDLVYFPYAVWGGEPVFDETSGQKVPNLERPSDMAVDTSPENIKYFQKFAAPDFEIEYLIWITSQSGAIEKVGDKSISHGKVAVFGYGRLKVK</sequence>
<name>A0A0G1NR07_9BACT</name>